<dbReference type="GO" id="GO:0005886">
    <property type="term" value="C:plasma membrane"/>
    <property type="evidence" value="ECO:0007669"/>
    <property type="project" value="TreeGrafter"/>
</dbReference>
<dbReference type="InterPro" id="IPR003660">
    <property type="entry name" value="HAMP_dom"/>
</dbReference>
<dbReference type="SUPFAM" id="SSF58104">
    <property type="entry name" value="Methyl-accepting chemotaxis protein (MCP) signaling domain"/>
    <property type="match status" value="1"/>
</dbReference>
<gene>
    <name evidence="8" type="ORF">SAMN04489708_11822</name>
</gene>
<dbReference type="InterPro" id="IPR051310">
    <property type="entry name" value="MCP_chemotaxis"/>
</dbReference>
<dbReference type="PANTHER" id="PTHR43531">
    <property type="entry name" value="PROTEIN ICFG"/>
    <property type="match status" value="1"/>
</dbReference>
<dbReference type="RefSeq" id="WP_092835733.1">
    <property type="nucleotide sequence ID" value="NZ_FNJL01000018.1"/>
</dbReference>
<dbReference type="Pfam" id="PF00672">
    <property type="entry name" value="HAMP"/>
    <property type="match status" value="1"/>
</dbReference>
<dbReference type="CDD" id="cd19410">
    <property type="entry name" value="HK9-like_sensor"/>
    <property type="match status" value="1"/>
</dbReference>
<evidence type="ECO:0000259" key="6">
    <source>
        <dbReference type="PROSITE" id="PS50111"/>
    </source>
</evidence>
<protein>
    <submittedName>
        <fullName evidence="8">Methyl-accepting chemotaxis sensory transducer with TarH sensor</fullName>
    </submittedName>
</protein>
<feature type="transmembrane region" description="Helical" evidence="5">
    <location>
        <begin position="191"/>
        <end position="213"/>
    </location>
</feature>
<dbReference type="EMBL" id="FNJL01000018">
    <property type="protein sequence ID" value="SDP61902.1"/>
    <property type="molecule type" value="Genomic_DNA"/>
</dbReference>
<evidence type="ECO:0000256" key="5">
    <source>
        <dbReference type="SAM" id="Phobius"/>
    </source>
</evidence>
<keyword evidence="2" id="KW-0488">Methylation</keyword>
<dbReference type="CDD" id="cd06225">
    <property type="entry name" value="HAMP"/>
    <property type="match status" value="1"/>
</dbReference>
<dbReference type="Gene3D" id="1.10.287.950">
    <property type="entry name" value="Methyl-accepting chemotaxis protein"/>
    <property type="match status" value="1"/>
</dbReference>
<dbReference type="SMART" id="SM00304">
    <property type="entry name" value="HAMP"/>
    <property type="match status" value="1"/>
</dbReference>
<dbReference type="GO" id="GO:0004888">
    <property type="term" value="F:transmembrane signaling receptor activity"/>
    <property type="evidence" value="ECO:0007669"/>
    <property type="project" value="InterPro"/>
</dbReference>
<keyword evidence="4" id="KW-0807">Transducer</keyword>
<feature type="domain" description="Methyl-accepting transducer" evidence="6">
    <location>
        <begin position="271"/>
        <end position="500"/>
    </location>
</feature>
<keyword evidence="5" id="KW-0472">Membrane</keyword>
<dbReference type="GO" id="GO:0006935">
    <property type="term" value="P:chemotaxis"/>
    <property type="evidence" value="ECO:0007669"/>
    <property type="project" value="InterPro"/>
</dbReference>
<dbReference type="PRINTS" id="PR00260">
    <property type="entry name" value="CHEMTRNSDUCR"/>
</dbReference>
<accession>A0A1H0U6J2</accession>
<evidence type="ECO:0000313" key="9">
    <source>
        <dbReference type="Proteomes" id="UP000199317"/>
    </source>
</evidence>
<keyword evidence="9" id="KW-1185">Reference proteome</keyword>
<dbReference type="OrthoDB" id="9177860at2"/>
<comment type="subcellular location">
    <subcellularLocation>
        <location evidence="1">Membrane</location>
    </subcellularLocation>
</comment>
<dbReference type="CDD" id="cd11386">
    <property type="entry name" value="MCP_signal"/>
    <property type="match status" value="1"/>
</dbReference>
<dbReference type="AlphaFoldDB" id="A0A1H0U6J2"/>
<dbReference type="PANTHER" id="PTHR43531:SF14">
    <property type="entry name" value="METHYL-ACCEPTING CHEMOTAXIS PROTEIN I-RELATED"/>
    <property type="match status" value="1"/>
</dbReference>
<feature type="domain" description="HAMP" evidence="7">
    <location>
        <begin position="214"/>
        <end position="266"/>
    </location>
</feature>
<proteinExistence type="inferred from homology"/>
<dbReference type="FunFam" id="1.10.287.950:FF:000001">
    <property type="entry name" value="Methyl-accepting chemotaxis sensory transducer"/>
    <property type="match status" value="1"/>
</dbReference>
<dbReference type="Proteomes" id="UP000199317">
    <property type="component" value="Unassembled WGS sequence"/>
</dbReference>
<feature type="transmembrane region" description="Helical" evidence="5">
    <location>
        <begin position="12"/>
        <end position="31"/>
    </location>
</feature>
<comment type="similarity">
    <text evidence="3">Belongs to the methyl-accepting chemotaxis (MCP) protein family.</text>
</comment>
<keyword evidence="5" id="KW-0812">Transmembrane</keyword>
<dbReference type="InterPro" id="IPR004090">
    <property type="entry name" value="Chemotax_Me-accpt_rcpt"/>
</dbReference>
<evidence type="ECO:0000313" key="8">
    <source>
        <dbReference type="EMBL" id="SDP61902.1"/>
    </source>
</evidence>
<sequence length="538" mass="57435">MIFSNWPLARRLSMAFAGVIGIFLTVIGVAISSQNELKKADEMNQHTYVVLGVGQDMLQSMVNMETGARGFLLAGEERFLEPWSAGIKDFDAAWNKAKSLTSDNPAQQKRLEDMRARKAEFVSVAEAMQRIRREVNSGAVPWDDFLADFRKGRDKAAMDGFRALEGDFSKMERDLLAVRSAALDSARRTTLMLEFGGSALAVVMATLLGMWVIRSITKPVSQALGVAQAVADGDLTTRIEVAARDEVGTLLLALKSMNESLTQVVKRVREGSESVAAASTQIAQGNSDLSVRTERQASALEETAASMEQLGSTVKQNADNARQANQFAQDASVVATRGGEVVSQVVQTMKGISESSRKIADIINVIDGIAFQTNILALNAAVEAARAGEQGRGFAVVAGEVRSLAVRSAEAAKEIKDLINTSVARVEMGEQLADRAGSTMGEVVGSIRRVTEIMGEISAASGEQSAGVNQVGEAVIQMDQVTQQNAALVEEIAAAATSLKARAQDLVQAVGIFRLGQSMATSEAVFLSSDRALAPWSN</sequence>
<dbReference type="Pfam" id="PF05227">
    <property type="entry name" value="CHASE3"/>
    <property type="match status" value="1"/>
</dbReference>
<dbReference type="InterPro" id="IPR007891">
    <property type="entry name" value="CHASE3"/>
</dbReference>
<dbReference type="Pfam" id="PF00015">
    <property type="entry name" value="MCPsignal"/>
    <property type="match status" value="1"/>
</dbReference>
<evidence type="ECO:0000256" key="3">
    <source>
        <dbReference type="ARBA" id="ARBA00029447"/>
    </source>
</evidence>
<organism evidence="8 9">
    <name type="scientific">Paracidovorax cattleyae</name>
    <dbReference type="NCBI Taxonomy" id="80868"/>
    <lineage>
        <taxon>Bacteria</taxon>
        <taxon>Pseudomonadati</taxon>
        <taxon>Pseudomonadota</taxon>
        <taxon>Betaproteobacteria</taxon>
        <taxon>Burkholderiales</taxon>
        <taxon>Comamonadaceae</taxon>
        <taxon>Paracidovorax</taxon>
    </lineage>
</organism>
<reference evidence="9" key="1">
    <citation type="submission" date="2016-10" db="EMBL/GenBank/DDBJ databases">
        <authorList>
            <person name="Varghese N."/>
            <person name="Submissions S."/>
        </authorList>
    </citation>
    <scope>NUCLEOTIDE SEQUENCE [LARGE SCALE GENOMIC DNA]</scope>
    <source>
        <strain evidence="9">DSM 17101</strain>
    </source>
</reference>
<keyword evidence="5" id="KW-1133">Transmembrane helix</keyword>
<evidence type="ECO:0000256" key="1">
    <source>
        <dbReference type="ARBA" id="ARBA00004370"/>
    </source>
</evidence>
<dbReference type="SMART" id="SM00283">
    <property type="entry name" value="MA"/>
    <property type="match status" value="1"/>
</dbReference>
<evidence type="ECO:0000256" key="2">
    <source>
        <dbReference type="ARBA" id="ARBA00022481"/>
    </source>
</evidence>
<dbReference type="PROSITE" id="PS50111">
    <property type="entry name" value="CHEMOTAXIS_TRANSDUC_2"/>
    <property type="match status" value="1"/>
</dbReference>
<evidence type="ECO:0000259" key="7">
    <source>
        <dbReference type="PROSITE" id="PS50885"/>
    </source>
</evidence>
<dbReference type="PROSITE" id="PS50885">
    <property type="entry name" value="HAMP"/>
    <property type="match status" value="1"/>
</dbReference>
<dbReference type="InterPro" id="IPR004089">
    <property type="entry name" value="MCPsignal_dom"/>
</dbReference>
<name>A0A1H0U6J2_9BURK</name>
<evidence type="ECO:0000256" key="4">
    <source>
        <dbReference type="PROSITE-ProRule" id="PRU00284"/>
    </source>
</evidence>
<dbReference type="GO" id="GO:0007165">
    <property type="term" value="P:signal transduction"/>
    <property type="evidence" value="ECO:0007669"/>
    <property type="project" value="UniProtKB-KW"/>
</dbReference>